<dbReference type="InterPro" id="IPR014013">
    <property type="entry name" value="Helic_SF1/SF2_ATP-bd_DinG/Rad3"/>
</dbReference>
<dbReference type="InterPro" id="IPR006555">
    <property type="entry name" value="ATP-dep_Helicase_C"/>
</dbReference>
<dbReference type="GO" id="GO:0004386">
    <property type="term" value="F:helicase activity"/>
    <property type="evidence" value="ECO:0007669"/>
    <property type="project" value="UniProtKB-KW"/>
</dbReference>
<evidence type="ECO:0000259" key="4">
    <source>
        <dbReference type="PROSITE" id="PS51193"/>
    </source>
</evidence>
<dbReference type="CDD" id="cd06127">
    <property type="entry name" value="DEDDh"/>
    <property type="match status" value="1"/>
</dbReference>
<dbReference type="RefSeq" id="WP_283713980.1">
    <property type="nucleotide sequence ID" value="NZ_JASJEW010000008.1"/>
</dbReference>
<dbReference type="InterPro" id="IPR027417">
    <property type="entry name" value="P-loop_NTPase"/>
</dbReference>
<evidence type="ECO:0000313" key="5">
    <source>
        <dbReference type="EMBL" id="MDJ1129208.1"/>
    </source>
</evidence>
<evidence type="ECO:0000313" key="6">
    <source>
        <dbReference type="Proteomes" id="UP001431693"/>
    </source>
</evidence>
<dbReference type="Pfam" id="PF13307">
    <property type="entry name" value="Helicase_C_2"/>
    <property type="match status" value="1"/>
</dbReference>
<dbReference type="Gene3D" id="3.30.420.10">
    <property type="entry name" value="Ribonuclease H-like superfamily/Ribonuclease H"/>
    <property type="match status" value="1"/>
</dbReference>
<dbReference type="PANTHER" id="PTHR30231">
    <property type="entry name" value="DNA POLYMERASE III SUBUNIT EPSILON"/>
    <property type="match status" value="1"/>
</dbReference>
<evidence type="ECO:0000256" key="2">
    <source>
        <dbReference type="ARBA" id="ARBA00022801"/>
    </source>
</evidence>
<dbReference type="InterPro" id="IPR013520">
    <property type="entry name" value="Ribonucl_H"/>
</dbReference>
<dbReference type="EMBL" id="JASJEX010000002">
    <property type="protein sequence ID" value="MDJ1129208.1"/>
    <property type="molecule type" value="Genomic_DNA"/>
</dbReference>
<sequence length="993" mass="108941">MTHQESADRVTVDDLIAPGTPSAIADWYRGLREKADGFDLGLLGDDVVILDTETTGLSFRDCELIEVAAARLEGGEVRERFQSFIKPVRPIPPEISALTHITPGDVVDAPRAEEVIRGLEEFVGGVPIVAHNATFDRTFVEKVKGGSKVSDLWIDSLALSRIALPRLTSHSLKNLAEAFGCDAVSHRAMDDVDALAGVWRVLIAALADAPQGFLRLMAEAHPEVQWPYRPLFAYLAAERQDGPFDLAGLRRDLLAKAPARPRKDARDLVDVLRPVSKAEVDALFAPNGPVASALAGSGGPRFEPRPGQVHMAEAVTEAVDSGSDLVVEAPTGVGKSLAYLGPLALYAHKNQVTCGVATKTNALTDQLVGHDLPLLAQTMPGLTWSHLKGYDHYPCLSKVERALLLDLPEGQVQANGRSANTVRSDMLTALAVTIASVAQSPEGDLDSLGIRWGSVPRTLLTTTPQECRRQKCRFFNGGCLLHGARRRAAAADIVVTNHSLLLRDVASDGRILPPIRHWVVDEAHSFDEEARRQWALEASAAKARQGFEQLGDLRSGSIKALWDETRGTDSGELVGRLLSKTAASAARASVASSSFFESVREFVSKNRGSGGYDLETLWVGADLRQRPDWQELAQQGLALAEKLEETVRFGRDAQTQAVSAAESAPGDVASLKTDLGQPLRDLEEVRDALLVVLNGSEEGYVCSVSANLGKRRQGEERLSAERLDVGAELAQRWYPETMSATFCSATMAVGEDFKHFDENLGLDRLPEGAVRHLQLPSGYDFDDAMAVLVPTDLPDPYDRAYIPKLADALYDIHVAMDGSVLTLFTNRRDMERVFAILEPRLRDAGLTLYQQERRSNMARLRRQFIEEEASSLFALKSFWEGFDAAGDTLRCVVVPKLPFANPNDPLVREREAQDRRSWWRHSLPDAVLEVKQAAGRLVRSSTDAGILVLGDNRLLTKRYGKQFLNSLPSRNVTTLQAQHLTPYIEMWRRSHSR</sequence>
<dbReference type="InterPro" id="IPR014001">
    <property type="entry name" value="Helicase_ATP-bd"/>
</dbReference>
<protein>
    <submittedName>
        <fullName evidence="5">Helicase C-terminal domain-containing protein</fullName>
    </submittedName>
</protein>
<dbReference type="SMART" id="SM00479">
    <property type="entry name" value="EXOIII"/>
    <property type="match status" value="1"/>
</dbReference>
<dbReference type="Gene3D" id="3.40.50.300">
    <property type="entry name" value="P-loop containing nucleotide triphosphate hydrolases"/>
    <property type="match status" value="2"/>
</dbReference>
<dbReference type="NCBIfam" id="TIGR00573">
    <property type="entry name" value="dnaq"/>
    <property type="match status" value="1"/>
</dbReference>
<dbReference type="SUPFAM" id="SSF53098">
    <property type="entry name" value="Ribonuclease H-like"/>
    <property type="match status" value="1"/>
</dbReference>
<keyword evidence="3" id="KW-0067">ATP-binding</keyword>
<reference evidence="5" key="1">
    <citation type="submission" date="2023-05" db="EMBL/GenBank/DDBJ databases">
        <title>[olsenella] sp. nov., isolated from a pig farm feces dump.</title>
        <authorList>
            <person name="Chang Y.-H."/>
        </authorList>
    </citation>
    <scope>NUCLEOTIDE SEQUENCE</scope>
    <source>
        <strain evidence="5">YH-ols2217</strain>
    </source>
</reference>
<dbReference type="PROSITE" id="PS51193">
    <property type="entry name" value="HELICASE_ATP_BIND_2"/>
    <property type="match status" value="1"/>
</dbReference>
<dbReference type="InterPro" id="IPR036397">
    <property type="entry name" value="RNaseH_sf"/>
</dbReference>
<dbReference type="SMART" id="SM00491">
    <property type="entry name" value="HELICc2"/>
    <property type="match status" value="1"/>
</dbReference>
<proteinExistence type="predicted"/>
<keyword evidence="1" id="KW-0547">Nucleotide-binding</keyword>
<evidence type="ECO:0000256" key="3">
    <source>
        <dbReference type="ARBA" id="ARBA00022840"/>
    </source>
</evidence>
<dbReference type="InterPro" id="IPR012337">
    <property type="entry name" value="RNaseH-like_sf"/>
</dbReference>
<comment type="caution">
    <text evidence="5">The sequence shown here is derived from an EMBL/GenBank/DDBJ whole genome shotgun (WGS) entry which is preliminary data.</text>
</comment>
<name>A0ABT6ZKZ0_9ACTN</name>
<dbReference type="PANTHER" id="PTHR30231:SF37">
    <property type="entry name" value="EXODEOXYRIBONUCLEASE 10"/>
    <property type="match status" value="1"/>
</dbReference>
<dbReference type="Proteomes" id="UP001431693">
    <property type="component" value="Unassembled WGS sequence"/>
</dbReference>
<dbReference type="SUPFAM" id="SSF52540">
    <property type="entry name" value="P-loop containing nucleoside triphosphate hydrolases"/>
    <property type="match status" value="1"/>
</dbReference>
<keyword evidence="5" id="KW-0347">Helicase</keyword>
<dbReference type="Pfam" id="PF00929">
    <property type="entry name" value="RNase_T"/>
    <property type="match status" value="1"/>
</dbReference>
<keyword evidence="2" id="KW-0378">Hydrolase</keyword>
<gene>
    <name evidence="5" type="ORF">QJ043_03815</name>
</gene>
<evidence type="ECO:0000256" key="1">
    <source>
        <dbReference type="ARBA" id="ARBA00022741"/>
    </source>
</evidence>
<feature type="domain" description="Helicase ATP-binding" evidence="4">
    <location>
        <begin position="294"/>
        <end position="589"/>
    </location>
</feature>
<dbReference type="InterPro" id="IPR006054">
    <property type="entry name" value="DnaQ"/>
</dbReference>
<keyword evidence="6" id="KW-1185">Reference proteome</keyword>
<accession>A0ABT6ZKZ0</accession>
<organism evidence="5 6">
    <name type="scientific">Kribbibacterium absianum</name>
    <dbReference type="NCBI Taxonomy" id="3044210"/>
    <lineage>
        <taxon>Bacteria</taxon>
        <taxon>Bacillati</taxon>
        <taxon>Actinomycetota</taxon>
        <taxon>Coriobacteriia</taxon>
        <taxon>Coriobacteriales</taxon>
        <taxon>Kribbibacteriaceae</taxon>
        <taxon>Kribbibacterium</taxon>
    </lineage>
</organism>
<dbReference type="SMART" id="SM00487">
    <property type="entry name" value="DEXDc"/>
    <property type="match status" value="1"/>
</dbReference>